<dbReference type="Proteomes" id="UP001085076">
    <property type="component" value="Miscellaneous, Linkage group lg03"/>
</dbReference>
<dbReference type="OrthoDB" id="1927217at2759"/>
<comment type="caution">
    <text evidence="2">The sequence shown here is derived from an EMBL/GenBank/DDBJ whole genome shotgun (WGS) entry which is preliminary data.</text>
</comment>
<dbReference type="PANTHER" id="PTHR31949">
    <property type="entry name" value="GASTRIC MUCIN-LIKE PROTEIN"/>
    <property type="match status" value="1"/>
</dbReference>
<reference evidence="2" key="1">
    <citation type="submission" date="2021-03" db="EMBL/GenBank/DDBJ databases">
        <authorList>
            <person name="Li Z."/>
            <person name="Yang C."/>
        </authorList>
    </citation>
    <scope>NUCLEOTIDE SEQUENCE</scope>
    <source>
        <strain evidence="2">Dzin_1.0</strain>
        <tissue evidence="2">Leaf</tissue>
    </source>
</reference>
<evidence type="ECO:0000313" key="2">
    <source>
        <dbReference type="EMBL" id="KAJ0979180.1"/>
    </source>
</evidence>
<feature type="compositionally biased region" description="Basic and acidic residues" evidence="1">
    <location>
        <begin position="574"/>
        <end position="591"/>
    </location>
</feature>
<feature type="region of interest" description="Disordered" evidence="1">
    <location>
        <begin position="573"/>
        <end position="599"/>
    </location>
</feature>
<feature type="compositionally biased region" description="Polar residues" evidence="1">
    <location>
        <begin position="249"/>
        <end position="262"/>
    </location>
</feature>
<feature type="compositionally biased region" description="Low complexity" evidence="1">
    <location>
        <begin position="263"/>
        <end position="304"/>
    </location>
</feature>
<dbReference type="EMBL" id="JAGGNH010000003">
    <property type="protein sequence ID" value="KAJ0979180.1"/>
    <property type="molecule type" value="Genomic_DNA"/>
</dbReference>
<dbReference type="GO" id="GO:0055028">
    <property type="term" value="C:cortical microtubule"/>
    <property type="evidence" value="ECO:0007669"/>
    <property type="project" value="TreeGrafter"/>
</dbReference>
<sequence>MSRIPRESLFGGGHTPAGTRHKVSVSPMEVDENLDLFSRRRRTLLVSSPAEPNGHSETAKLESITVGSGKLRSGLDDLLSSELGKHDYDWLLTPPGTPLFSSLDASEPQVTTTTAPKNKSNVRSVSTTKASRLSVSQTENGHSISTTHSSRPARSISAMRPSISTTHSSSNFSNNNRTSILNTSSASVTSRPSTPGNRSSSTTISSARTSTPTSRTVPSRSSTPARTRPSTPTRTRPAPSSSGDKPKPTHSSRPSTPTARPQISSNSNSNSSIPSPISRSSTPTRRVPAATTTARSPSAGRAAAVNRPASPSMVRPSMTTSRPPSRPSSPAPRARAPVHPINLPDFPLDVPPNLRTKLPERPASAGRTRPGMALTVRATTNTDPAPVSSNRRSSLPIVTKGRFPENSPKGRLHSNGNEGTPAVAHAQKSTALEAASRRTAKPASTPESSGFGRTISKSSLDMALRHMDIRQNIGSIRGTSLFPHSIRSSPKSRTVQTADLKVPTVDVRANMNENGHVLSEGYNGAISENGDNMLKSPDRESFMTRANEPDPYGSYRYDAILLKEDSKNMNWLHSVEDKSDQSPEFDHRFEPLPEPFAPL</sequence>
<feature type="region of interest" description="Disordered" evidence="1">
    <location>
        <begin position="101"/>
        <end position="351"/>
    </location>
</feature>
<reference evidence="2" key="2">
    <citation type="journal article" date="2022" name="Hortic Res">
        <title>The genome of Dioscorea zingiberensis sheds light on the biosynthesis, origin and evolution of the medicinally important diosgenin saponins.</title>
        <authorList>
            <person name="Li Y."/>
            <person name="Tan C."/>
            <person name="Li Z."/>
            <person name="Guo J."/>
            <person name="Li S."/>
            <person name="Chen X."/>
            <person name="Wang C."/>
            <person name="Dai X."/>
            <person name="Yang H."/>
            <person name="Song W."/>
            <person name="Hou L."/>
            <person name="Xu J."/>
            <person name="Tong Z."/>
            <person name="Xu A."/>
            <person name="Yuan X."/>
            <person name="Wang W."/>
            <person name="Yang Q."/>
            <person name="Chen L."/>
            <person name="Sun Z."/>
            <person name="Wang K."/>
            <person name="Pan B."/>
            <person name="Chen J."/>
            <person name="Bao Y."/>
            <person name="Liu F."/>
            <person name="Qi X."/>
            <person name="Gang D.R."/>
            <person name="Wen J."/>
            <person name="Li J."/>
        </authorList>
    </citation>
    <scope>NUCLEOTIDE SEQUENCE</scope>
    <source>
        <strain evidence="2">Dzin_1.0</strain>
    </source>
</reference>
<feature type="region of interest" description="Disordered" evidence="1">
    <location>
        <begin position="398"/>
        <end position="454"/>
    </location>
</feature>
<dbReference type="AlphaFoldDB" id="A0A9D5CVP7"/>
<proteinExistence type="predicted"/>
<evidence type="ECO:0000313" key="3">
    <source>
        <dbReference type="Proteomes" id="UP001085076"/>
    </source>
</evidence>
<feature type="region of interest" description="Disordered" evidence="1">
    <location>
        <begin position="1"/>
        <end position="21"/>
    </location>
</feature>
<dbReference type="GO" id="GO:0043622">
    <property type="term" value="P:cortical microtubule organization"/>
    <property type="evidence" value="ECO:0007669"/>
    <property type="project" value="TreeGrafter"/>
</dbReference>
<feature type="compositionally biased region" description="Polar residues" evidence="1">
    <location>
        <begin position="180"/>
        <end position="197"/>
    </location>
</feature>
<organism evidence="2 3">
    <name type="scientific">Dioscorea zingiberensis</name>
    <dbReference type="NCBI Taxonomy" id="325984"/>
    <lineage>
        <taxon>Eukaryota</taxon>
        <taxon>Viridiplantae</taxon>
        <taxon>Streptophyta</taxon>
        <taxon>Embryophyta</taxon>
        <taxon>Tracheophyta</taxon>
        <taxon>Spermatophyta</taxon>
        <taxon>Magnoliopsida</taxon>
        <taxon>Liliopsida</taxon>
        <taxon>Dioscoreales</taxon>
        <taxon>Dioscoreaceae</taxon>
        <taxon>Dioscorea</taxon>
    </lineage>
</organism>
<keyword evidence="3" id="KW-1185">Reference proteome</keyword>
<evidence type="ECO:0000256" key="1">
    <source>
        <dbReference type="SAM" id="MobiDB-lite"/>
    </source>
</evidence>
<feature type="compositionally biased region" description="Polar residues" evidence="1">
    <location>
        <begin position="101"/>
        <end position="152"/>
    </location>
</feature>
<name>A0A9D5CVP7_9LILI</name>
<dbReference type="PANTHER" id="PTHR31949:SF2">
    <property type="entry name" value="OS05G0480600 PROTEIN"/>
    <property type="match status" value="1"/>
</dbReference>
<protein>
    <submittedName>
        <fullName evidence="2">Uncharacterized protein</fullName>
    </submittedName>
</protein>
<feature type="compositionally biased region" description="Low complexity" evidence="1">
    <location>
        <begin position="162"/>
        <end position="179"/>
    </location>
</feature>
<accession>A0A9D5CVP7</accession>
<gene>
    <name evidence="2" type="ORF">J5N97_014654</name>
</gene>
<feature type="compositionally biased region" description="Low complexity" evidence="1">
    <location>
        <begin position="198"/>
        <end position="242"/>
    </location>
</feature>